<dbReference type="PANTHER" id="PTHR32322">
    <property type="entry name" value="INNER MEMBRANE TRANSPORTER"/>
    <property type="match status" value="1"/>
</dbReference>
<feature type="transmembrane region" description="Helical" evidence="6">
    <location>
        <begin position="35"/>
        <end position="55"/>
    </location>
</feature>
<dbReference type="EMBL" id="JHEM01000020">
    <property type="protein sequence ID" value="KCB23507.1"/>
    <property type="molecule type" value="Genomic_DNA"/>
</dbReference>
<dbReference type="InterPro" id="IPR037185">
    <property type="entry name" value="EmrE-like"/>
</dbReference>
<keyword evidence="5 6" id="KW-0472">Membrane</keyword>
<feature type="transmembrane region" description="Helical" evidence="6">
    <location>
        <begin position="240"/>
        <end position="256"/>
    </location>
</feature>
<evidence type="ECO:0000256" key="4">
    <source>
        <dbReference type="ARBA" id="ARBA00022989"/>
    </source>
</evidence>
<dbReference type="RefSeq" id="WP_032963060.1">
    <property type="nucleotide sequence ID" value="NZ_JHEM01000020.1"/>
</dbReference>
<feature type="transmembrane region" description="Helical" evidence="6">
    <location>
        <begin position="146"/>
        <end position="165"/>
    </location>
</feature>
<organism evidence="8 9">
    <name type="scientific">Bordetella hinzii OH87 BAL007II</name>
    <dbReference type="NCBI Taxonomy" id="1331262"/>
    <lineage>
        <taxon>Bacteria</taxon>
        <taxon>Pseudomonadati</taxon>
        <taxon>Pseudomonadota</taxon>
        <taxon>Betaproteobacteria</taxon>
        <taxon>Burkholderiales</taxon>
        <taxon>Alcaligenaceae</taxon>
        <taxon>Bordetella</taxon>
    </lineage>
</organism>
<feature type="transmembrane region" description="Helical" evidence="6">
    <location>
        <begin position="262"/>
        <end position="281"/>
    </location>
</feature>
<dbReference type="Pfam" id="PF00892">
    <property type="entry name" value="EamA"/>
    <property type="match status" value="1"/>
</dbReference>
<keyword evidence="3 6" id="KW-0812">Transmembrane</keyword>
<feature type="transmembrane region" description="Helical" evidence="6">
    <location>
        <begin position="67"/>
        <end position="88"/>
    </location>
</feature>
<comment type="similarity">
    <text evidence="2">Belongs to the EamA transporter family.</text>
</comment>
<name>A0ABR4R2H9_9BORD</name>
<evidence type="ECO:0000313" key="9">
    <source>
        <dbReference type="Proteomes" id="UP000025748"/>
    </source>
</evidence>
<reference evidence="8 9" key="1">
    <citation type="submission" date="2014-03" db="EMBL/GenBank/DDBJ databases">
        <title>Genome sequence of Bordetella hinzii.</title>
        <authorList>
            <person name="Register K."/>
            <person name="Harvill E."/>
            <person name="Goodfield L.L."/>
            <person name="Ivanov Y.V."/>
            <person name="Meyer J.A."/>
            <person name="Muse S.J."/>
            <person name="Jacobs N."/>
            <person name="Bendor L."/>
            <person name="Smallridge W.E."/>
            <person name="Brinkac L.M."/>
            <person name="Sanka R."/>
            <person name="Kim M."/>
            <person name="Losada L."/>
        </authorList>
    </citation>
    <scope>NUCLEOTIDE SEQUENCE [LARGE SCALE GENOMIC DNA]</scope>
    <source>
        <strain evidence="8 9">OH87 BAL007II</strain>
    </source>
</reference>
<evidence type="ECO:0000313" key="8">
    <source>
        <dbReference type="EMBL" id="KCB23507.1"/>
    </source>
</evidence>
<gene>
    <name evidence="8" type="ORF">L544_2413</name>
</gene>
<dbReference type="InterPro" id="IPR050638">
    <property type="entry name" value="AA-Vitamin_Transporters"/>
</dbReference>
<feature type="domain" description="EamA" evidence="7">
    <location>
        <begin position="148"/>
        <end position="279"/>
    </location>
</feature>
<dbReference type="SUPFAM" id="SSF103481">
    <property type="entry name" value="Multidrug resistance efflux transporter EmrE"/>
    <property type="match status" value="2"/>
</dbReference>
<feature type="transmembrane region" description="Helical" evidence="6">
    <location>
        <begin position="177"/>
        <end position="194"/>
    </location>
</feature>
<feature type="transmembrane region" description="Helical" evidence="6">
    <location>
        <begin position="122"/>
        <end position="140"/>
    </location>
</feature>
<comment type="subcellular location">
    <subcellularLocation>
        <location evidence="1">Membrane</location>
        <topology evidence="1">Multi-pass membrane protein</topology>
    </subcellularLocation>
</comment>
<evidence type="ECO:0000256" key="1">
    <source>
        <dbReference type="ARBA" id="ARBA00004141"/>
    </source>
</evidence>
<accession>A0ABR4R2H9</accession>
<dbReference type="Proteomes" id="UP000025748">
    <property type="component" value="Unassembled WGS sequence"/>
</dbReference>
<comment type="caution">
    <text evidence="8">The sequence shown here is derived from an EMBL/GenBank/DDBJ whole genome shotgun (WGS) entry which is preliminary data.</text>
</comment>
<dbReference type="PANTHER" id="PTHR32322:SF2">
    <property type="entry name" value="EAMA DOMAIN-CONTAINING PROTEIN"/>
    <property type="match status" value="1"/>
</dbReference>
<evidence type="ECO:0000256" key="2">
    <source>
        <dbReference type="ARBA" id="ARBA00007362"/>
    </source>
</evidence>
<feature type="transmembrane region" description="Helical" evidence="6">
    <location>
        <begin position="206"/>
        <end position="228"/>
    </location>
</feature>
<protein>
    <submittedName>
        <fullName evidence="8">EamA-like transporter family protein</fullName>
    </submittedName>
</protein>
<evidence type="ECO:0000256" key="6">
    <source>
        <dbReference type="SAM" id="Phobius"/>
    </source>
</evidence>
<keyword evidence="9" id="KW-1185">Reference proteome</keyword>
<sequence>MQKSSWISHGSTSLFVLLWSSGAITAKLSLLYATPFAFLLMRLGLAFTVLCLLAARRGRFLPAPGSRITTIGIGLLILGGYTVCYLLALAHGVAPGVLATVLGIQPILTLLWTERRFHGRRLAGLALALAGLVLVVWQGIHLEGLGWLGMAFALGSLLCMTAGAIMQKRSAQAPLDVMPLQYAASLVLCLLIAPSQPLDLTPGWPLLALLLWLGLVISVGATLLFYHLIQGGDLVNVTSLFYLVPAGTALLDYLLLGNPLPLLALGGMAAILGGLALVMGGPKR</sequence>
<evidence type="ECO:0000256" key="3">
    <source>
        <dbReference type="ARBA" id="ARBA00022692"/>
    </source>
</evidence>
<proteinExistence type="inferred from homology"/>
<evidence type="ECO:0000256" key="5">
    <source>
        <dbReference type="ARBA" id="ARBA00023136"/>
    </source>
</evidence>
<dbReference type="InterPro" id="IPR000620">
    <property type="entry name" value="EamA_dom"/>
</dbReference>
<evidence type="ECO:0000259" key="7">
    <source>
        <dbReference type="Pfam" id="PF00892"/>
    </source>
</evidence>
<keyword evidence="4 6" id="KW-1133">Transmembrane helix</keyword>
<feature type="transmembrane region" description="Helical" evidence="6">
    <location>
        <begin position="94"/>
        <end position="113"/>
    </location>
</feature>